<evidence type="ECO:0000313" key="2">
    <source>
        <dbReference type="Proteomes" id="UP000189703"/>
    </source>
</evidence>
<gene>
    <name evidence="3" type="primary">LOC104609312</name>
</gene>
<dbReference type="OrthoDB" id="1924524at2759"/>
<dbReference type="Pfam" id="PF02519">
    <property type="entry name" value="Auxin_inducible"/>
    <property type="match status" value="1"/>
</dbReference>
<dbReference type="FunCoup" id="A0A1U8B008">
    <property type="interactions" value="43"/>
</dbReference>
<keyword evidence="2" id="KW-1185">Reference proteome</keyword>
<dbReference type="RefSeq" id="XP_010273901.1">
    <property type="nucleotide sequence ID" value="XM_010275599.2"/>
</dbReference>
<reference evidence="3" key="1">
    <citation type="submission" date="2025-08" db="UniProtKB">
        <authorList>
            <consortium name="RefSeq"/>
        </authorList>
    </citation>
    <scope>IDENTIFICATION</scope>
</reference>
<dbReference type="InterPro" id="IPR003676">
    <property type="entry name" value="SAUR_fam"/>
</dbReference>
<dbReference type="GO" id="GO:0009733">
    <property type="term" value="P:response to auxin"/>
    <property type="evidence" value="ECO:0007669"/>
    <property type="project" value="InterPro"/>
</dbReference>
<dbReference type="InParanoid" id="A0A1U8B008"/>
<evidence type="ECO:0000313" key="3">
    <source>
        <dbReference type="RefSeq" id="XP_010273901.1"/>
    </source>
</evidence>
<organism evidence="2 3">
    <name type="scientific">Nelumbo nucifera</name>
    <name type="common">Sacred lotus</name>
    <dbReference type="NCBI Taxonomy" id="4432"/>
    <lineage>
        <taxon>Eukaryota</taxon>
        <taxon>Viridiplantae</taxon>
        <taxon>Streptophyta</taxon>
        <taxon>Embryophyta</taxon>
        <taxon>Tracheophyta</taxon>
        <taxon>Spermatophyta</taxon>
        <taxon>Magnoliopsida</taxon>
        <taxon>Proteales</taxon>
        <taxon>Nelumbonaceae</taxon>
        <taxon>Nelumbo</taxon>
    </lineage>
</organism>
<dbReference type="GeneID" id="104609312"/>
<protein>
    <submittedName>
        <fullName evidence="3">Auxin-responsive protein SAUR72-like</fullName>
    </submittedName>
</protein>
<dbReference type="eggNOG" id="ENOG502S116">
    <property type="taxonomic scope" value="Eukaryota"/>
</dbReference>
<sequence>MSKGGRLTKLKSVIKRWHSMSSSNSRLSRANVTSIVAANPSDSSVLSPEKITPEGGLRPVYVGKSRRRYLVSSDLIDHPLFQELVDRSSAESDSIRVGCEVVLFEHLLWMLQNADPQPESLEELVEFYAC</sequence>
<dbReference type="KEGG" id="nnu:104609312"/>
<dbReference type="PANTHER" id="PTHR35296:SF8">
    <property type="entry name" value="SMALL AUXIN-UP RNA-RELATED"/>
    <property type="match status" value="1"/>
</dbReference>
<comment type="similarity">
    <text evidence="1">Belongs to the ARG7 family.</text>
</comment>
<accession>A0A1U8B008</accession>
<evidence type="ECO:0000256" key="1">
    <source>
        <dbReference type="ARBA" id="ARBA00006974"/>
    </source>
</evidence>
<name>A0A1U8B008_NELNU</name>
<proteinExistence type="inferred from homology"/>
<dbReference type="AlphaFoldDB" id="A0A1U8B008"/>
<dbReference type="Proteomes" id="UP000189703">
    <property type="component" value="Unplaced"/>
</dbReference>
<dbReference type="OMA" id="DEEAWHS"/>
<dbReference type="STRING" id="4432.A0A1U8B008"/>
<dbReference type="PANTHER" id="PTHR35296">
    <property type="entry name" value="EXPRESSED PROTEIN"/>
    <property type="match status" value="1"/>
</dbReference>